<evidence type="ECO:0000313" key="5">
    <source>
        <dbReference type="Proteomes" id="UP001467690"/>
    </source>
</evidence>
<dbReference type="InterPro" id="IPR014004">
    <property type="entry name" value="Transpt-assoc_nodulatn_dom_bac"/>
</dbReference>
<accession>A0ABV1RF69</accession>
<feature type="signal peptide" evidence="2">
    <location>
        <begin position="1"/>
        <end position="22"/>
    </location>
</feature>
<dbReference type="EMBL" id="JBELOE010000136">
    <property type="protein sequence ID" value="MER2491566.1"/>
    <property type="molecule type" value="Genomic_DNA"/>
</dbReference>
<dbReference type="InterPro" id="IPR007055">
    <property type="entry name" value="BON_dom"/>
</dbReference>
<feature type="chain" id="PRO_5047457989" evidence="2">
    <location>
        <begin position="23"/>
        <end position="197"/>
    </location>
</feature>
<dbReference type="Pfam" id="PF04972">
    <property type="entry name" value="BON"/>
    <property type="match status" value="2"/>
</dbReference>
<feature type="domain" description="BON" evidence="3">
    <location>
        <begin position="46"/>
        <end position="115"/>
    </location>
</feature>
<protein>
    <submittedName>
        <fullName evidence="4">BON domain-containing protein</fullName>
    </submittedName>
</protein>
<dbReference type="RefSeq" id="WP_350401164.1">
    <property type="nucleotide sequence ID" value="NZ_JBELOE010000136.1"/>
</dbReference>
<dbReference type="PANTHER" id="PTHR34606:SF4">
    <property type="entry name" value="OUTER MEMBRANE LIPOPROTEIN DOLP"/>
    <property type="match status" value="1"/>
</dbReference>
<dbReference type="SMART" id="SM00749">
    <property type="entry name" value="BON"/>
    <property type="match status" value="2"/>
</dbReference>
<dbReference type="Proteomes" id="UP001467690">
    <property type="component" value="Unassembled WGS sequence"/>
</dbReference>
<name>A0ABV1RF69_9ALTE</name>
<evidence type="ECO:0000256" key="1">
    <source>
        <dbReference type="ARBA" id="ARBA00022729"/>
    </source>
</evidence>
<keyword evidence="1 2" id="KW-0732">Signal</keyword>
<feature type="domain" description="BON" evidence="3">
    <location>
        <begin position="124"/>
        <end position="191"/>
    </location>
</feature>
<dbReference type="PROSITE" id="PS50914">
    <property type="entry name" value="BON"/>
    <property type="match status" value="2"/>
</dbReference>
<gene>
    <name evidence="4" type="ORF">ABS311_06695</name>
</gene>
<comment type="caution">
    <text evidence="4">The sequence shown here is derived from an EMBL/GenBank/DDBJ whole genome shotgun (WGS) entry which is preliminary data.</text>
</comment>
<reference evidence="4 5" key="1">
    <citation type="submission" date="2024-06" db="EMBL/GenBank/DDBJ databases">
        <authorList>
            <person name="Chen R.Y."/>
        </authorList>
    </citation>
    <scope>NUCLEOTIDE SEQUENCE [LARGE SCALE GENOMIC DNA]</scope>
    <source>
        <strain evidence="4 5">D2</strain>
    </source>
</reference>
<proteinExistence type="predicted"/>
<dbReference type="PANTHER" id="PTHR34606">
    <property type="entry name" value="BON DOMAIN-CONTAINING PROTEIN"/>
    <property type="match status" value="1"/>
</dbReference>
<evidence type="ECO:0000313" key="4">
    <source>
        <dbReference type="EMBL" id="MER2491566.1"/>
    </source>
</evidence>
<evidence type="ECO:0000256" key="2">
    <source>
        <dbReference type="SAM" id="SignalP"/>
    </source>
</evidence>
<evidence type="ECO:0000259" key="3">
    <source>
        <dbReference type="PROSITE" id="PS50914"/>
    </source>
</evidence>
<keyword evidence="5" id="KW-1185">Reference proteome</keyword>
<dbReference type="InterPro" id="IPR051686">
    <property type="entry name" value="Lipoprotein_DolP"/>
</dbReference>
<sequence length="197" mass="22002">MSLIRIIIAGLITIQLSGCAVAVFGGAAATTAAVASDRRAVGVQVQDHEIEQTITRWIENDPELYRLTHVNVVSYNRHILLVGQVPSEYVRERILDLASEYPDFSDIYNELRVAEKTGAGQRTKDAWLTTKVKSRMLADKELDGHQVKVFTENNEVFLMGLLTPREKKIALTIARNMAGVERVIDVIQPYEKPAVVE</sequence>
<organism evidence="4 5">
    <name type="scientific">Catenovulum sediminis</name>
    <dbReference type="NCBI Taxonomy" id="1740262"/>
    <lineage>
        <taxon>Bacteria</taxon>
        <taxon>Pseudomonadati</taxon>
        <taxon>Pseudomonadota</taxon>
        <taxon>Gammaproteobacteria</taxon>
        <taxon>Alteromonadales</taxon>
        <taxon>Alteromonadaceae</taxon>
        <taxon>Catenovulum</taxon>
    </lineage>
</organism>